<dbReference type="PROSITE" id="PS00171">
    <property type="entry name" value="TIM_1"/>
    <property type="match status" value="1"/>
</dbReference>
<dbReference type="EC" id="5.3.1.1" evidence="7 8"/>
<dbReference type="AlphaFoldDB" id="A0A5C7G1N8"/>
<keyword evidence="3 7" id="KW-0312">Gluconeogenesis</keyword>
<comment type="similarity">
    <text evidence="2 7 8">Belongs to the triosephosphate isomerase family.</text>
</comment>
<feature type="binding site" evidence="7">
    <location>
        <begin position="230"/>
        <end position="231"/>
    </location>
    <ligand>
        <name>substrate</name>
    </ligand>
</feature>
<feature type="binding site" evidence="7">
    <location>
        <position position="209"/>
    </location>
    <ligand>
        <name>substrate</name>
    </ligand>
</feature>
<comment type="subunit">
    <text evidence="7 8">Homodimer.</text>
</comment>
<dbReference type="Gene3D" id="3.20.20.70">
    <property type="entry name" value="Aldolase class I"/>
    <property type="match status" value="1"/>
</dbReference>
<accession>A0A5C7G1N8</accession>
<evidence type="ECO:0000256" key="4">
    <source>
        <dbReference type="ARBA" id="ARBA00022490"/>
    </source>
</evidence>
<dbReference type="SUPFAM" id="SSF51351">
    <property type="entry name" value="Triosephosphate isomerase (TIM)"/>
    <property type="match status" value="1"/>
</dbReference>
<dbReference type="InterPro" id="IPR013785">
    <property type="entry name" value="Aldolase_TIM"/>
</dbReference>
<dbReference type="PROSITE" id="PS51440">
    <property type="entry name" value="TIM_2"/>
    <property type="match status" value="1"/>
</dbReference>
<keyword evidence="6 7" id="KW-0413">Isomerase</keyword>
<dbReference type="InterPro" id="IPR000652">
    <property type="entry name" value="Triosephosphate_isomerase"/>
</dbReference>
<reference evidence="9 10" key="1">
    <citation type="submission" date="2019-08" db="EMBL/GenBank/DDBJ databases">
        <title>Lewinella sp. strain SSH13 Genome sequencing and assembly.</title>
        <authorList>
            <person name="Kim I."/>
        </authorList>
    </citation>
    <scope>NUCLEOTIDE SEQUENCE [LARGE SCALE GENOMIC DNA]</scope>
    <source>
        <strain evidence="9 10">SSH13</strain>
    </source>
</reference>
<evidence type="ECO:0000256" key="8">
    <source>
        <dbReference type="RuleBase" id="RU363013"/>
    </source>
</evidence>
<dbReference type="Proteomes" id="UP000321907">
    <property type="component" value="Unassembled WGS sequence"/>
</dbReference>
<comment type="caution">
    <text evidence="9">The sequence shown here is derived from an EMBL/GenBank/DDBJ whole genome shotgun (WGS) entry which is preliminary data.</text>
</comment>
<dbReference type="CDD" id="cd00311">
    <property type="entry name" value="TIM"/>
    <property type="match status" value="1"/>
</dbReference>
<dbReference type="EMBL" id="VOXD01000001">
    <property type="protein sequence ID" value="TXF91842.1"/>
    <property type="molecule type" value="Genomic_DNA"/>
</dbReference>
<keyword evidence="4 7" id="KW-0963">Cytoplasm</keyword>
<evidence type="ECO:0000256" key="2">
    <source>
        <dbReference type="ARBA" id="ARBA00007422"/>
    </source>
</evidence>
<dbReference type="InterPro" id="IPR020861">
    <property type="entry name" value="Triosephosphate_isomerase_AS"/>
</dbReference>
<keyword evidence="10" id="KW-1185">Reference proteome</keyword>
<evidence type="ECO:0000313" key="9">
    <source>
        <dbReference type="EMBL" id="TXF91842.1"/>
    </source>
</evidence>
<keyword evidence="5 7" id="KW-0324">Glycolysis</keyword>
<dbReference type="GO" id="GO:0005829">
    <property type="term" value="C:cytosol"/>
    <property type="evidence" value="ECO:0007669"/>
    <property type="project" value="TreeGrafter"/>
</dbReference>
<organism evidence="9 10">
    <name type="scientific">Neolewinella aurantiaca</name>
    <dbReference type="NCBI Taxonomy" id="2602767"/>
    <lineage>
        <taxon>Bacteria</taxon>
        <taxon>Pseudomonadati</taxon>
        <taxon>Bacteroidota</taxon>
        <taxon>Saprospiria</taxon>
        <taxon>Saprospirales</taxon>
        <taxon>Lewinellaceae</taxon>
        <taxon>Neolewinella</taxon>
    </lineage>
</organism>
<dbReference type="PANTHER" id="PTHR21139">
    <property type="entry name" value="TRIOSEPHOSPHATE ISOMERASE"/>
    <property type="match status" value="1"/>
</dbReference>
<dbReference type="GO" id="GO:0004807">
    <property type="term" value="F:triose-phosphate isomerase activity"/>
    <property type="evidence" value="ECO:0007669"/>
    <property type="project" value="UniProtKB-UniRule"/>
</dbReference>
<feature type="active site" description="Proton acceptor" evidence="7">
    <location>
        <position position="163"/>
    </location>
</feature>
<dbReference type="GO" id="GO:0006096">
    <property type="term" value="P:glycolytic process"/>
    <property type="evidence" value="ECO:0007669"/>
    <property type="project" value="UniProtKB-UniRule"/>
</dbReference>
<protein>
    <recommendedName>
        <fullName evidence="7 8">Triosephosphate isomerase</fullName>
        <shortName evidence="7">TIM</shortName>
        <shortName evidence="7">TPI</shortName>
        <ecNumber evidence="7 8">5.3.1.1</ecNumber>
    </recommendedName>
    <alternativeName>
        <fullName evidence="7">Triose-phosphate isomerase</fullName>
    </alternativeName>
</protein>
<dbReference type="Pfam" id="PF00121">
    <property type="entry name" value="TIM"/>
    <property type="match status" value="1"/>
</dbReference>
<evidence type="ECO:0000256" key="6">
    <source>
        <dbReference type="ARBA" id="ARBA00023235"/>
    </source>
</evidence>
<dbReference type="PANTHER" id="PTHR21139:SF42">
    <property type="entry name" value="TRIOSEPHOSPHATE ISOMERASE"/>
    <property type="match status" value="1"/>
</dbReference>
<comment type="pathway">
    <text evidence="7 8">Carbohydrate biosynthesis; gluconeogenesis.</text>
</comment>
<comment type="subcellular location">
    <subcellularLocation>
        <location evidence="7 8">Cytoplasm</location>
    </subcellularLocation>
</comment>
<evidence type="ECO:0000256" key="5">
    <source>
        <dbReference type="ARBA" id="ARBA00023152"/>
    </source>
</evidence>
<comment type="catalytic activity">
    <reaction evidence="7 8">
        <text>D-glyceraldehyde 3-phosphate = dihydroxyacetone phosphate</text>
        <dbReference type="Rhea" id="RHEA:18585"/>
        <dbReference type="ChEBI" id="CHEBI:57642"/>
        <dbReference type="ChEBI" id="CHEBI:59776"/>
        <dbReference type="EC" id="5.3.1.1"/>
    </reaction>
</comment>
<dbReference type="UniPathway" id="UPA00138"/>
<evidence type="ECO:0000256" key="1">
    <source>
        <dbReference type="ARBA" id="ARBA00004680"/>
    </source>
</evidence>
<feature type="binding site" evidence="7">
    <location>
        <position position="169"/>
    </location>
    <ligand>
        <name>substrate</name>
    </ligand>
</feature>
<dbReference type="GO" id="GO:0046166">
    <property type="term" value="P:glyceraldehyde-3-phosphate biosynthetic process"/>
    <property type="evidence" value="ECO:0007669"/>
    <property type="project" value="TreeGrafter"/>
</dbReference>
<feature type="active site" description="Electrophile" evidence="7">
    <location>
        <position position="91"/>
    </location>
</feature>
<sequence>MAAGNWKMNTTPSEGQALAEGIITAAGPPATKVVFGVPAIQLMQIKEITAKHEGYYVAAQNMHHEDKGAYTGELSAAMLADAGIDYVILGHSERRDYFGEDDHLINTKINKALAAGILPIYCCGEKLDIREAGSHEMIVGKQIEQALFSLAPEQMEQVVIAYEPVWAIGTGVTASPQQAQDMHQFIRTQIANQFGQSVADGTTILYGGSVKPANAEELFSMPDVDGGLVGGASLSAENFVPIIKAL</sequence>
<dbReference type="HAMAP" id="MF_00147_B">
    <property type="entry name" value="TIM_B"/>
    <property type="match status" value="1"/>
</dbReference>
<dbReference type="InterPro" id="IPR022896">
    <property type="entry name" value="TrioseP_Isoase_bac/euk"/>
</dbReference>
<dbReference type="GO" id="GO:0019563">
    <property type="term" value="P:glycerol catabolic process"/>
    <property type="evidence" value="ECO:0007669"/>
    <property type="project" value="TreeGrafter"/>
</dbReference>
<dbReference type="FunFam" id="3.20.20.70:FF:000016">
    <property type="entry name" value="Triosephosphate isomerase"/>
    <property type="match status" value="1"/>
</dbReference>
<feature type="binding site" evidence="7">
    <location>
        <begin position="5"/>
        <end position="7"/>
    </location>
    <ligand>
        <name>substrate</name>
    </ligand>
</feature>
<comment type="pathway">
    <text evidence="1 7 8">Carbohydrate degradation; glycolysis; D-glyceraldehyde 3-phosphate from glycerone phosphate: step 1/1.</text>
</comment>
<dbReference type="OrthoDB" id="9809429at2"/>
<evidence type="ECO:0000313" key="10">
    <source>
        <dbReference type="Proteomes" id="UP000321907"/>
    </source>
</evidence>
<dbReference type="UniPathway" id="UPA00109">
    <property type="reaction ID" value="UER00189"/>
</dbReference>
<dbReference type="InterPro" id="IPR035990">
    <property type="entry name" value="TIM_sf"/>
</dbReference>
<proteinExistence type="inferred from homology"/>
<gene>
    <name evidence="7" type="primary">tpiA</name>
    <name evidence="9" type="ORF">FUA23_01200</name>
</gene>
<name>A0A5C7G1N8_9BACT</name>
<dbReference type="GO" id="GO:0006094">
    <property type="term" value="P:gluconeogenesis"/>
    <property type="evidence" value="ECO:0007669"/>
    <property type="project" value="UniProtKB-UniRule"/>
</dbReference>
<comment type="function">
    <text evidence="7">Involved in the gluconeogenesis. Catalyzes stereospecifically the conversion of dihydroxyacetone phosphate (DHAP) to D-glyceraldehyde-3-phosphate (G3P).</text>
</comment>
<evidence type="ECO:0000256" key="3">
    <source>
        <dbReference type="ARBA" id="ARBA00022432"/>
    </source>
</evidence>
<dbReference type="NCBIfam" id="TIGR00419">
    <property type="entry name" value="tim"/>
    <property type="match status" value="1"/>
</dbReference>
<evidence type="ECO:0000256" key="7">
    <source>
        <dbReference type="HAMAP-Rule" id="MF_00147"/>
    </source>
</evidence>